<feature type="domain" description="DinB-like" evidence="1">
    <location>
        <begin position="8"/>
        <end position="147"/>
    </location>
</feature>
<comment type="caution">
    <text evidence="2">The sequence shown here is derived from an EMBL/GenBank/DDBJ whole genome shotgun (WGS) entry which is preliminary data.</text>
</comment>
<keyword evidence="3" id="KW-1185">Reference proteome</keyword>
<protein>
    <submittedName>
        <fullName evidence="2">DinB family protein</fullName>
    </submittedName>
</protein>
<accession>A0A7C8GQT3</accession>
<dbReference type="SUPFAM" id="SSF109854">
    <property type="entry name" value="DinB/YfiT-like putative metalloenzymes"/>
    <property type="match status" value="1"/>
</dbReference>
<dbReference type="AlphaFoldDB" id="A0A7C8GQT3"/>
<evidence type="ECO:0000259" key="1">
    <source>
        <dbReference type="Pfam" id="PF12867"/>
    </source>
</evidence>
<dbReference type="Pfam" id="PF12867">
    <property type="entry name" value="DinB_2"/>
    <property type="match status" value="1"/>
</dbReference>
<dbReference type="Proteomes" id="UP000480246">
    <property type="component" value="Unassembled WGS sequence"/>
</dbReference>
<organism evidence="2 3">
    <name type="scientific">Gracilibacillus oryzae</name>
    <dbReference type="NCBI Taxonomy" id="1672701"/>
    <lineage>
        <taxon>Bacteria</taxon>
        <taxon>Bacillati</taxon>
        <taxon>Bacillota</taxon>
        <taxon>Bacilli</taxon>
        <taxon>Bacillales</taxon>
        <taxon>Bacillaceae</taxon>
        <taxon>Gracilibacillus</taxon>
    </lineage>
</organism>
<evidence type="ECO:0000313" key="2">
    <source>
        <dbReference type="EMBL" id="KAB8126635.1"/>
    </source>
</evidence>
<dbReference type="OrthoDB" id="4295522at2"/>
<dbReference type="RefSeq" id="WP_153406553.1">
    <property type="nucleotide sequence ID" value="NZ_ML762448.1"/>
</dbReference>
<sequence>MENYLINQLVIVRENTINLVKGMEENTSELVPEKLNNNIKWNLGHIYVVGEKFLFQIAEEEANIPSNYSALFNPGTSPSDWKQDPPSLDELTGLLEEQINRLNSVLPGQLDDKVKNPYTTSTGFTLTTVKEFISFCLYHEGMHFGAIKNIKKLIN</sequence>
<name>A0A7C8GQT3_9BACI</name>
<dbReference type="InterPro" id="IPR034660">
    <property type="entry name" value="DinB/YfiT-like"/>
</dbReference>
<proteinExistence type="predicted"/>
<gene>
    <name evidence="2" type="ORF">F9U64_19495</name>
</gene>
<evidence type="ECO:0000313" key="3">
    <source>
        <dbReference type="Proteomes" id="UP000480246"/>
    </source>
</evidence>
<dbReference type="EMBL" id="WEID01000103">
    <property type="protein sequence ID" value="KAB8126635.1"/>
    <property type="molecule type" value="Genomic_DNA"/>
</dbReference>
<dbReference type="Gene3D" id="1.20.120.450">
    <property type="entry name" value="dinb family like domain"/>
    <property type="match status" value="1"/>
</dbReference>
<dbReference type="InterPro" id="IPR024775">
    <property type="entry name" value="DinB-like"/>
</dbReference>
<reference evidence="2 3" key="1">
    <citation type="submission" date="2019-10" db="EMBL/GenBank/DDBJ databases">
        <title>Gracilibacillus sp. nov. isolated from rice seeds.</title>
        <authorList>
            <person name="He S."/>
        </authorList>
    </citation>
    <scope>NUCLEOTIDE SEQUENCE [LARGE SCALE GENOMIC DNA]</scope>
    <source>
        <strain evidence="2 3">TD8</strain>
    </source>
</reference>